<feature type="transmembrane region" description="Helical" evidence="1">
    <location>
        <begin position="35"/>
        <end position="57"/>
    </location>
</feature>
<dbReference type="RefSeq" id="WP_010767605.1">
    <property type="nucleotide sequence ID" value="NZ_ASWE01000002.1"/>
</dbReference>
<proteinExistence type="predicted"/>
<dbReference type="STRING" id="154621.RV11_GL001147"/>
<name>R3WF87_9ENTE</name>
<reference evidence="2 3" key="1">
    <citation type="submission" date="2013-02" db="EMBL/GenBank/DDBJ databases">
        <title>The Genome Sequence of Enterococcus phoeniculicola BAA-412.</title>
        <authorList>
            <consortium name="The Broad Institute Genome Sequencing Platform"/>
            <consortium name="The Broad Institute Genome Sequencing Center for Infectious Disease"/>
            <person name="Earl A.M."/>
            <person name="Gilmore M.S."/>
            <person name="Lebreton F."/>
            <person name="Walker B."/>
            <person name="Young S.K."/>
            <person name="Zeng Q."/>
            <person name="Gargeya S."/>
            <person name="Fitzgerald M."/>
            <person name="Haas B."/>
            <person name="Abouelleil A."/>
            <person name="Alvarado L."/>
            <person name="Arachchi H.M."/>
            <person name="Berlin A.M."/>
            <person name="Chapman S.B."/>
            <person name="Dewar J."/>
            <person name="Goldberg J."/>
            <person name="Griggs A."/>
            <person name="Gujja S."/>
            <person name="Hansen M."/>
            <person name="Howarth C."/>
            <person name="Imamovic A."/>
            <person name="Larimer J."/>
            <person name="McCowan C."/>
            <person name="Murphy C."/>
            <person name="Neiman D."/>
            <person name="Pearson M."/>
            <person name="Priest M."/>
            <person name="Roberts A."/>
            <person name="Saif S."/>
            <person name="Shea T."/>
            <person name="Sisk P."/>
            <person name="Sykes S."/>
            <person name="Wortman J."/>
            <person name="Nusbaum C."/>
            <person name="Birren B."/>
        </authorList>
    </citation>
    <scope>NUCLEOTIDE SEQUENCE [LARGE SCALE GENOMIC DNA]</scope>
    <source>
        <strain evidence="2 3">ATCC BAA-412</strain>
    </source>
</reference>
<dbReference type="eggNOG" id="ENOG5030NE5">
    <property type="taxonomic scope" value="Bacteria"/>
</dbReference>
<dbReference type="PATRIC" id="fig|1158610.3.peg.911"/>
<gene>
    <name evidence="2" type="ORF">UC3_00933</name>
</gene>
<keyword evidence="1" id="KW-0472">Membrane</keyword>
<keyword evidence="3" id="KW-1185">Reference proteome</keyword>
<keyword evidence="1" id="KW-1133">Transmembrane helix</keyword>
<dbReference type="HOGENOM" id="CLU_2698987_0_0_9"/>
<dbReference type="Proteomes" id="UP000013785">
    <property type="component" value="Unassembled WGS sequence"/>
</dbReference>
<organism evidence="2 3">
    <name type="scientific">Enterococcus phoeniculicola ATCC BAA-412</name>
    <dbReference type="NCBI Taxonomy" id="1158610"/>
    <lineage>
        <taxon>Bacteria</taxon>
        <taxon>Bacillati</taxon>
        <taxon>Bacillota</taxon>
        <taxon>Bacilli</taxon>
        <taxon>Lactobacillales</taxon>
        <taxon>Enterococcaceae</taxon>
        <taxon>Enterococcus</taxon>
    </lineage>
</organism>
<dbReference type="EMBL" id="AJAT01000011">
    <property type="protein sequence ID" value="EOL46127.1"/>
    <property type="molecule type" value="Genomic_DNA"/>
</dbReference>
<sequence length="73" mass="8176">MTPEILTYLLAIGSFTIIAGQAYRYQKNKKNGHGIVIRPVQLIAAAIVLVIAFYAIFTGQTYEDLVQLIERSF</sequence>
<comment type="caution">
    <text evidence="2">The sequence shown here is derived from an EMBL/GenBank/DDBJ whole genome shotgun (WGS) entry which is preliminary data.</text>
</comment>
<protein>
    <submittedName>
        <fullName evidence="2">Uncharacterized protein</fullName>
    </submittedName>
</protein>
<evidence type="ECO:0000313" key="3">
    <source>
        <dbReference type="Proteomes" id="UP000013785"/>
    </source>
</evidence>
<feature type="transmembrane region" description="Helical" evidence="1">
    <location>
        <begin position="6"/>
        <end position="23"/>
    </location>
</feature>
<dbReference type="AlphaFoldDB" id="R3WF87"/>
<evidence type="ECO:0000313" key="2">
    <source>
        <dbReference type="EMBL" id="EOL46127.1"/>
    </source>
</evidence>
<accession>R3WF87</accession>
<evidence type="ECO:0000256" key="1">
    <source>
        <dbReference type="SAM" id="Phobius"/>
    </source>
</evidence>
<keyword evidence="1" id="KW-0812">Transmembrane</keyword>